<dbReference type="EMBL" id="CP089984">
    <property type="protein sequence ID" value="WXB11723.1"/>
    <property type="molecule type" value="Genomic_DNA"/>
</dbReference>
<dbReference type="Pfam" id="PF00440">
    <property type="entry name" value="TetR_N"/>
    <property type="match status" value="1"/>
</dbReference>
<dbReference type="InterPro" id="IPR009057">
    <property type="entry name" value="Homeodomain-like_sf"/>
</dbReference>
<dbReference type="RefSeq" id="WP_394821345.1">
    <property type="nucleotide sequence ID" value="NZ_CP089984.1"/>
</dbReference>
<proteinExistence type="predicted"/>
<evidence type="ECO:0000256" key="3">
    <source>
        <dbReference type="ARBA" id="ARBA00023163"/>
    </source>
</evidence>
<evidence type="ECO:0000256" key="1">
    <source>
        <dbReference type="ARBA" id="ARBA00023015"/>
    </source>
</evidence>
<dbReference type="InterPro" id="IPR011075">
    <property type="entry name" value="TetR_C"/>
</dbReference>
<evidence type="ECO:0000256" key="2">
    <source>
        <dbReference type="ARBA" id="ARBA00023125"/>
    </source>
</evidence>
<organism evidence="6 7">
    <name type="scientific">Pendulispora albinea</name>
    <dbReference type="NCBI Taxonomy" id="2741071"/>
    <lineage>
        <taxon>Bacteria</taxon>
        <taxon>Pseudomonadati</taxon>
        <taxon>Myxococcota</taxon>
        <taxon>Myxococcia</taxon>
        <taxon>Myxococcales</taxon>
        <taxon>Sorangiineae</taxon>
        <taxon>Pendulisporaceae</taxon>
        <taxon>Pendulispora</taxon>
    </lineage>
</organism>
<dbReference type="SUPFAM" id="SSF46689">
    <property type="entry name" value="Homeodomain-like"/>
    <property type="match status" value="1"/>
</dbReference>
<reference evidence="6 7" key="1">
    <citation type="submission" date="2021-12" db="EMBL/GenBank/DDBJ databases">
        <title>Discovery of the Pendulisporaceae a myxobacterial family with distinct sporulation behavior and unique specialized metabolism.</title>
        <authorList>
            <person name="Garcia R."/>
            <person name="Popoff A."/>
            <person name="Bader C.D."/>
            <person name="Loehr J."/>
            <person name="Walesch S."/>
            <person name="Walt C."/>
            <person name="Boldt J."/>
            <person name="Bunk B."/>
            <person name="Haeckl F.J.F.P.J."/>
            <person name="Gunesch A.P."/>
            <person name="Birkelbach J."/>
            <person name="Nuebel U."/>
            <person name="Pietschmann T."/>
            <person name="Bach T."/>
            <person name="Mueller R."/>
        </authorList>
    </citation>
    <scope>NUCLEOTIDE SEQUENCE [LARGE SCALE GENOMIC DNA]</scope>
    <source>
        <strain evidence="6 7">MSr11954</strain>
    </source>
</reference>
<dbReference type="InterPro" id="IPR023772">
    <property type="entry name" value="DNA-bd_HTH_TetR-type_CS"/>
</dbReference>
<dbReference type="SUPFAM" id="SSF48498">
    <property type="entry name" value="Tetracyclin repressor-like, C-terminal domain"/>
    <property type="match status" value="1"/>
</dbReference>
<evidence type="ECO:0000313" key="6">
    <source>
        <dbReference type="EMBL" id="WXB11723.1"/>
    </source>
</evidence>
<keyword evidence="7" id="KW-1185">Reference proteome</keyword>
<dbReference type="PROSITE" id="PS01081">
    <property type="entry name" value="HTH_TETR_1"/>
    <property type="match status" value="1"/>
</dbReference>
<dbReference type="Pfam" id="PF16925">
    <property type="entry name" value="TetR_C_13"/>
    <property type="match status" value="1"/>
</dbReference>
<keyword evidence="2 4" id="KW-0238">DNA-binding</keyword>
<dbReference type="PRINTS" id="PR00455">
    <property type="entry name" value="HTHTETR"/>
</dbReference>
<feature type="domain" description="HTH tetR-type" evidence="5">
    <location>
        <begin position="15"/>
        <end position="75"/>
    </location>
</feature>
<evidence type="ECO:0000313" key="7">
    <source>
        <dbReference type="Proteomes" id="UP001370348"/>
    </source>
</evidence>
<dbReference type="PANTHER" id="PTHR47506">
    <property type="entry name" value="TRANSCRIPTIONAL REGULATORY PROTEIN"/>
    <property type="match status" value="1"/>
</dbReference>
<feature type="DNA-binding region" description="H-T-H motif" evidence="4">
    <location>
        <begin position="38"/>
        <end position="57"/>
    </location>
</feature>
<evidence type="ECO:0000256" key="4">
    <source>
        <dbReference type="PROSITE-ProRule" id="PRU00335"/>
    </source>
</evidence>
<gene>
    <name evidence="6" type="ORF">LZC94_28175</name>
</gene>
<dbReference type="Gene3D" id="1.10.357.10">
    <property type="entry name" value="Tetracycline Repressor, domain 2"/>
    <property type="match status" value="1"/>
</dbReference>
<protein>
    <submittedName>
        <fullName evidence="6">TetR/AcrR family transcriptional regulator</fullName>
    </submittedName>
</protein>
<accession>A0ABZ2LLB4</accession>
<evidence type="ECO:0000259" key="5">
    <source>
        <dbReference type="PROSITE" id="PS50977"/>
    </source>
</evidence>
<sequence>MKVEEASPAMGRPRTFDEEEALEKALRVFWEKGYEGASLSDLTTAMGINRPSLYAAFGNKEELFQKALARYDATYMRFVGEALAEPTARATAERFLAGCANLQTNRGDPRGCLGLNGALACGTAADPIRKVMVARRAEGLAAFRRRFARAKAEGELPADASPGDLARYVQTVSQGMAVQAASGATRADLHRVVELAMKAWPG</sequence>
<keyword evidence="3" id="KW-0804">Transcription</keyword>
<dbReference type="InterPro" id="IPR036271">
    <property type="entry name" value="Tet_transcr_reg_TetR-rel_C_sf"/>
</dbReference>
<dbReference type="PROSITE" id="PS50977">
    <property type="entry name" value="HTH_TETR_2"/>
    <property type="match status" value="1"/>
</dbReference>
<dbReference type="PANTHER" id="PTHR47506:SF1">
    <property type="entry name" value="HTH-TYPE TRANSCRIPTIONAL REGULATOR YJDC"/>
    <property type="match status" value="1"/>
</dbReference>
<dbReference type="InterPro" id="IPR001647">
    <property type="entry name" value="HTH_TetR"/>
</dbReference>
<name>A0ABZ2LLB4_9BACT</name>
<dbReference type="Gene3D" id="1.10.10.60">
    <property type="entry name" value="Homeodomain-like"/>
    <property type="match status" value="1"/>
</dbReference>
<dbReference type="Proteomes" id="UP001370348">
    <property type="component" value="Chromosome"/>
</dbReference>
<keyword evidence="1" id="KW-0805">Transcription regulation</keyword>